<evidence type="ECO:0000259" key="1">
    <source>
        <dbReference type="Pfam" id="PF13672"/>
    </source>
</evidence>
<dbReference type="STRING" id="530584.SAMN05421630_103213"/>
<dbReference type="InterPro" id="IPR001932">
    <property type="entry name" value="PPM-type_phosphatase-like_dom"/>
</dbReference>
<evidence type="ECO:0000313" key="2">
    <source>
        <dbReference type="EMBL" id="SDC69114.1"/>
    </source>
</evidence>
<dbReference type="EMBL" id="FMZE01000003">
    <property type="protein sequence ID" value="SDC69114.1"/>
    <property type="molecule type" value="Genomic_DNA"/>
</dbReference>
<protein>
    <submittedName>
        <fullName evidence="2">Protein phosphatase 2C</fullName>
    </submittedName>
</protein>
<keyword evidence="3" id="KW-1185">Reference proteome</keyword>
<dbReference type="Gene3D" id="3.60.40.10">
    <property type="entry name" value="PPM-type phosphatase domain"/>
    <property type="match status" value="1"/>
</dbReference>
<dbReference type="SUPFAM" id="SSF81606">
    <property type="entry name" value="PP2C-like"/>
    <property type="match status" value="1"/>
</dbReference>
<name>A0A1G6NP13_9PSEU</name>
<proteinExistence type="predicted"/>
<organism evidence="2 3">
    <name type="scientific">Prauserella marina</name>
    <dbReference type="NCBI Taxonomy" id="530584"/>
    <lineage>
        <taxon>Bacteria</taxon>
        <taxon>Bacillati</taxon>
        <taxon>Actinomycetota</taxon>
        <taxon>Actinomycetes</taxon>
        <taxon>Pseudonocardiales</taxon>
        <taxon>Pseudonocardiaceae</taxon>
        <taxon>Prauserella</taxon>
    </lineage>
</organism>
<dbReference type="AlphaFoldDB" id="A0A1G6NP13"/>
<evidence type="ECO:0000313" key="3">
    <source>
        <dbReference type="Proteomes" id="UP000199494"/>
    </source>
</evidence>
<dbReference type="Pfam" id="PF13672">
    <property type="entry name" value="PP2C_2"/>
    <property type="match status" value="1"/>
</dbReference>
<sequence>MTDQTTIVLDGASAFVPVDVPTEAYVDTLGQYLVRTLAEWPQRDTADVVAESISATAHTLRLVPGASPSSTVSIVRRRENTVDLFALGDSAIYYGRDDVTSRLCDNRIAELGIAEHREYRERLAQGHGYDDQHRELLKRLQLSQRRQRNQPGGYWIAEADPEAARNALVRTLDARSISWALLATDGAYGPITHLGLDDWPNIAGLDSKGLATLLQRCASWETEDDSHGKENPRAKVADDKALAAVILTDL</sequence>
<feature type="domain" description="PPM-type phosphatase" evidence="1">
    <location>
        <begin position="7"/>
        <end position="188"/>
    </location>
</feature>
<accession>A0A1G6NP13</accession>
<gene>
    <name evidence="2" type="ORF">SAMN05421630_103213</name>
</gene>
<dbReference type="InterPro" id="IPR036457">
    <property type="entry name" value="PPM-type-like_dom_sf"/>
</dbReference>
<reference evidence="2 3" key="1">
    <citation type="submission" date="2016-10" db="EMBL/GenBank/DDBJ databases">
        <authorList>
            <person name="de Groot N.N."/>
        </authorList>
    </citation>
    <scope>NUCLEOTIDE SEQUENCE [LARGE SCALE GENOMIC DNA]</scope>
    <source>
        <strain evidence="2 3">CGMCC 4.5506</strain>
    </source>
</reference>
<dbReference type="Proteomes" id="UP000199494">
    <property type="component" value="Unassembled WGS sequence"/>
</dbReference>